<gene>
    <name evidence="3" type="ORF">J2736_000302</name>
</gene>
<proteinExistence type="predicted"/>
<dbReference type="EMBL" id="JAVDSB010000001">
    <property type="protein sequence ID" value="MDR6549119.1"/>
    <property type="molecule type" value="Genomic_DNA"/>
</dbReference>
<protein>
    <submittedName>
        <fullName evidence="3">ABC-type glycerol-3-phosphate transport system substrate-binding protein</fullName>
    </submittedName>
</protein>
<sequence>MKRKLPVMLFSALMMSSIMLSGCSSSNEPAASSTQPGATDAPKATAKTEPVTLKYIRGSGLSDAEKKYLDMFQQKNPNIKIQVEQTPEGKGGLGDIMEKAAALQAAGTPGDITWVQDVLPWGKGELLLDLAPYMKSDPVLSKAKIPVDSLKALQFKNKQVALPRAENPIIMFVNKDLLAKKGIEMPKNDWTWDQYREIAKKITDPKAGEYGIAYGHFNSIITAGVLPVANGTTPNLYFMDKDWKQSLLNTPSGRSDIEWIADLQRVDHSIGTWEELTKVGSDDGWLKGKTAFEIHGVWEGKNRREKAKFNWDVLPLPKGKEKQIGYNVGTGIGVLSASKHPAEAVKFLSFMHTAEAQKLMMQNGDFPLTEDQEMKQALVETPIWKGTNILATIGVEMRAEPVGAIVGKEEYVQWWSDDVQKAFKEGADLNKPFFDQTQHFNEVTLKLRKELGLE</sequence>
<name>A0ABU1NNT0_9BACL</name>
<organism evidence="3 4">
    <name type="scientific">Paenibacillus qinlingensis</name>
    <dbReference type="NCBI Taxonomy" id="1837343"/>
    <lineage>
        <taxon>Bacteria</taxon>
        <taxon>Bacillati</taxon>
        <taxon>Bacillota</taxon>
        <taxon>Bacilli</taxon>
        <taxon>Bacillales</taxon>
        <taxon>Paenibacillaceae</taxon>
        <taxon>Paenibacillus</taxon>
    </lineage>
</organism>
<evidence type="ECO:0000313" key="4">
    <source>
        <dbReference type="Proteomes" id="UP001267290"/>
    </source>
</evidence>
<evidence type="ECO:0000256" key="1">
    <source>
        <dbReference type="SAM" id="MobiDB-lite"/>
    </source>
</evidence>
<dbReference type="PANTHER" id="PTHR43649">
    <property type="entry name" value="ARABINOSE-BINDING PROTEIN-RELATED"/>
    <property type="match status" value="1"/>
</dbReference>
<dbReference type="Pfam" id="PF01547">
    <property type="entry name" value="SBP_bac_1"/>
    <property type="match status" value="1"/>
</dbReference>
<evidence type="ECO:0000313" key="3">
    <source>
        <dbReference type="EMBL" id="MDR6549119.1"/>
    </source>
</evidence>
<dbReference type="PANTHER" id="PTHR43649:SF12">
    <property type="entry name" value="DIACETYLCHITOBIOSE BINDING PROTEIN DASA"/>
    <property type="match status" value="1"/>
</dbReference>
<keyword evidence="2" id="KW-0732">Signal</keyword>
<dbReference type="InterPro" id="IPR006059">
    <property type="entry name" value="SBP"/>
</dbReference>
<feature type="compositionally biased region" description="Polar residues" evidence="1">
    <location>
        <begin position="27"/>
        <end position="37"/>
    </location>
</feature>
<feature type="region of interest" description="Disordered" evidence="1">
    <location>
        <begin position="24"/>
        <end position="46"/>
    </location>
</feature>
<accession>A0ABU1NNT0</accession>
<dbReference type="SUPFAM" id="SSF53850">
    <property type="entry name" value="Periplasmic binding protein-like II"/>
    <property type="match status" value="1"/>
</dbReference>
<dbReference type="RefSeq" id="WP_310222836.1">
    <property type="nucleotide sequence ID" value="NZ_JAVDSB010000001.1"/>
</dbReference>
<dbReference type="CDD" id="cd13585">
    <property type="entry name" value="PBP2_TMBP_like"/>
    <property type="match status" value="1"/>
</dbReference>
<keyword evidence="4" id="KW-1185">Reference proteome</keyword>
<comment type="caution">
    <text evidence="3">The sequence shown here is derived from an EMBL/GenBank/DDBJ whole genome shotgun (WGS) entry which is preliminary data.</text>
</comment>
<feature type="chain" id="PRO_5046904077" evidence="2">
    <location>
        <begin position="27"/>
        <end position="454"/>
    </location>
</feature>
<dbReference type="PROSITE" id="PS51257">
    <property type="entry name" value="PROKAR_LIPOPROTEIN"/>
    <property type="match status" value="1"/>
</dbReference>
<dbReference type="InterPro" id="IPR050490">
    <property type="entry name" value="Bact_solute-bd_prot1"/>
</dbReference>
<evidence type="ECO:0000256" key="2">
    <source>
        <dbReference type="SAM" id="SignalP"/>
    </source>
</evidence>
<dbReference type="Gene3D" id="3.40.190.10">
    <property type="entry name" value="Periplasmic binding protein-like II"/>
    <property type="match status" value="1"/>
</dbReference>
<feature type="signal peptide" evidence="2">
    <location>
        <begin position="1"/>
        <end position="26"/>
    </location>
</feature>
<reference evidence="3 4" key="1">
    <citation type="submission" date="2023-07" db="EMBL/GenBank/DDBJ databases">
        <title>Sorghum-associated microbial communities from plants grown in Nebraska, USA.</title>
        <authorList>
            <person name="Schachtman D."/>
        </authorList>
    </citation>
    <scope>NUCLEOTIDE SEQUENCE [LARGE SCALE GENOMIC DNA]</scope>
    <source>
        <strain evidence="3 4">CC258</strain>
    </source>
</reference>
<dbReference type="Proteomes" id="UP001267290">
    <property type="component" value="Unassembled WGS sequence"/>
</dbReference>